<keyword evidence="6" id="KW-0378">Hydrolase</keyword>
<dbReference type="RefSeq" id="XP_029342264.1">
    <property type="nucleotide sequence ID" value="XM_029486404.1"/>
</dbReference>
<evidence type="ECO:0000256" key="2">
    <source>
        <dbReference type="ARBA" id="ARBA00004123"/>
    </source>
</evidence>
<dbReference type="GO" id="GO:0046872">
    <property type="term" value="F:metal ion binding"/>
    <property type="evidence" value="ECO:0007669"/>
    <property type="project" value="UniProtKB-KW"/>
</dbReference>
<accession>A0A8R2NNX5</accession>
<dbReference type="InterPro" id="IPR045249">
    <property type="entry name" value="HARBI1-like"/>
</dbReference>
<keyword evidence="5" id="KW-0479">Metal-binding</keyword>
<dbReference type="GO" id="GO:0016787">
    <property type="term" value="F:hydrolase activity"/>
    <property type="evidence" value="ECO:0007669"/>
    <property type="project" value="UniProtKB-KW"/>
</dbReference>
<comment type="subcellular location">
    <subcellularLocation>
        <location evidence="2">Nucleus</location>
    </subcellularLocation>
</comment>
<comment type="similarity">
    <text evidence="3">Belongs to the HARBI1 family.</text>
</comment>
<dbReference type="GeneID" id="103308086"/>
<dbReference type="KEGG" id="api:103308086"/>
<keyword evidence="4" id="KW-0540">Nuclease</keyword>
<dbReference type="Proteomes" id="UP000007819">
    <property type="component" value="Chromosome A1"/>
</dbReference>
<dbReference type="Pfam" id="PF13359">
    <property type="entry name" value="DDE_Tnp_4"/>
    <property type="match status" value="1"/>
</dbReference>
<dbReference type="OrthoDB" id="6625880at2759"/>
<reference evidence="10" key="1">
    <citation type="submission" date="2010-06" db="EMBL/GenBank/DDBJ databases">
        <authorList>
            <person name="Jiang H."/>
            <person name="Abraham K."/>
            <person name="Ali S."/>
            <person name="Alsbrooks S.L."/>
            <person name="Anim B.N."/>
            <person name="Anosike U.S."/>
            <person name="Attaway T."/>
            <person name="Bandaranaike D.P."/>
            <person name="Battles P.K."/>
            <person name="Bell S.N."/>
            <person name="Bell A.V."/>
            <person name="Beltran B."/>
            <person name="Bickham C."/>
            <person name="Bustamante Y."/>
            <person name="Caleb T."/>
            <person name="Canada A."/>
            <person name="Cardenas V."/>
            <person name="Carter K."/>
            <person name="Chacko J."/>
            <person name="Chandrabose M.N."/>
            <person name="Chavez D."/>
            <person name="Chavez A."/>
            <person name="Chen L."/>
            <person name="Chu H.-S."/>
            <person name="Claassen K.J."/>
            <person name="Cockrell R."/>
            <person name="Collins M."/>
            <person name="Cooper J.A."/>
            <person name="Cree A."/>
            <person name="Curry S.M."/>
            <person name="Da Y."/>
            <person name="Dao M.D."/>
            <person name="Das B."/>
            <person name="Davila M.-L."/>
            <person name="Davy-Carroll L."/>
            <person name="Denson S."/>
            <person name="Dinh H."/>
            <person name="Ebong V.E."/>
            <person name="Edwards J.R."/>
            <person name="Egan A."/>
            <person name="El-Daye J."/>
            <person name="Escobedo L."/>
            <person name="Fernandez S."/>
            <person name="Fernando P.R."/>
            <person name="Flagg N."/>
            <person name="Forbes L.D."/>
            <person name="Fowler R.G."/>
            <person name="Fu Q."/>
            <person name="Gabisi R.A."/>
            <person name="Ganer J."/>
            <person name="Garbino Pronczuk A."/>
            <person name="Garcia R.M."/>
            <person name="Garner T."/>
            <person name="Garrett T.E."/>
            <person name="Gonzalez D.A."/>
            <person name="Hamid H."/>
            <person name="Hawkins E.S."/>
            <person name="Hirani K."/>
            <person name="Hogues M.E."/>
            <person name="Hollins B."/>
            <person name="Hsiao C.-H."/>
            <person name="Jabil R."/>
            <person name="James M.L."/>
            <person name="Jhangiani S.N."/>
            <person name="Johnson B."/>
            <person name="Johnson Q."/>
            <person name="Joshi V."/>
            <person name="Kalu J.B."/>
            <person name="Kam C."/>
            <person name="Kashfia A."/>
            <person name="Keebler J."/>
            <person name="Kisamo H."/>
            <person name="Kovar C.L."/>
            <person name="Lago L.A."/>
            <person name="Lai C.-Y."/>
            <person name="Laidlaw J."/>
            <person name="Lara F."/>
            <person name="Le T.-K."/>
            <person name="Lee S.L."/>
            <person name="Legall F.H."/>
            <person name="Lemon S.J."/>
            <person name="Lewis L.R."/>
            <person name="Li B."/>
            <person name="Liu Y."/>
            <person name="Liu Y.-S."/>
            <person name="Lopez J."/>
            <person name="Lozado R.J."/>
            <person name="Lu J."/>
            <person name="Madu R.C."/>
            <person name="Maheshwari M."/>
            <person name="Maheshwari R."/>
            <person name="Malloy K."/>
            <person name="Martinez E."/>
            <person name="Mathew T."/>
            <person name="Mercado I.C."/>
            <person name="Mercado C."/>
            <person name="Meyer B."/>
            <person name="Montgomery K."/>
            <person name="Morgan M.B."/>
            <person name="Munidasa M."/>
            <person name="Nazareth L.V."/>
            <person name="Nelson J."/>
            <person name="Ng B.M."/>
            <person name="Nguyen N.B."/>
            <person name="Nguyen P.Q."/>
            <person name="Nguyen T."/>
            <person name="Obregon M."/>
            <person name="Okwuonu G.O."/>
            <person name="Onwere C.G."/>
            <person name="Orozco G."/>
            <person name="Parra A."/>
            <person name="Patel S."/>
            <person name="Patil S."/>
            <person name="Perez A."/>
            <person name="Perez Y."/>
            <person name="Pham C."/>
            <person name="Primus E.L."/>
            <person name="Pu L.-L."/>
            <person name="Puazo M."/>
            <person name="Qin X."/>
            <person name="Quiroz J.B."/>
            <person name="Reese J."/>
            <person name="Richards S."/>
            <person name="Rives C.M."/>
            <person name="Robberts R."/>
            <person name="Ruiz S.J."/>
            <person name="Ruiz M.J."/>
            <person name="Santibanez J."/>
            <person name="Schneider B.W."/>
            <person name="Sisson I."/>
            <person name="Smith M."/>
            <person name="Sodergren E."/>
            <person name="Song X.-Z."/>
            <person name="Song B.B."/>
            <person name="Summersgill H."/>
            <person name="Thelus R."/>
            <person name="Thornton R.D."/>
            <person name="Trejos Z.Y."/>
            <person name="Usmani K."/>
            <person name="Vattathil S."/>
            <person name="Villasana D."/>
            <person name="Walker D.L."/>
            <person name="Wang S."/>
            <person name="Wang K."/>
            <person name="White C.S."/>
            <person name="Williams A.C."/>
            <person name="Williamson J."/>
            <person name="Wilson K."/>
            <person name="Woghiren I.O."/>
            <person name="Woodworth J.R."/>
            <person name="Worley K.C."/>
            <person name="Wright R.A."/>
            <person name="Wu W."/>
            <person name="Young L."/>
            <person name="Zhang L."/>
            <person name="Zhang J."/>
            <person name="Zhu Y."/>
            <person name="Muzny D.M."/>
            <person name="Weinstock G."/>
            <person name="Gibbs R.A."/>
        </authorList>
    </citation>
    <scope>NUCLEOTIDE SEQUENCE [LARGE SCALE GENOMIC DNA]</scope>
    <source>
        <strain evidence="10">LSR1</strain>
    </source>
</reference>
<keyword evidence="10" id="KW-1185">Reference proteome</keyword>
<evidence type="ECO:0000256" key="6">
    <source>
        <dbReference type="ARBA" id="ARBA00022801"/>
    </source>
</evidence>
<evidence type="ECO:0000256" key="7">
    <source>
        <dbReference type="ARBA" id="ARBA00023242"/>
    </source>
</evidence>
<organism evidence="9 10">
    <name type="scientific">Acyrthosiphon pisum</name>
    <name type="common">Pea aphid</name>
    <dbReference type="NCBI Taxonomy" id="7029"/>
    <lineage>
        <taxon>Eukaryota</taxon>
        <taxon>Metazoa</taxon>
        <taxon>Ecdysozoa</taxon>
        <taxon>Arthropoda</taxon>
        <taxon>Hexapoda</taxon>
        <taxon>Insecta</taxon>
        <taxon>Pterygota</taxon>
        <taxon>Neoptera</taxon>
        <taxon>Paraneoptera</taxon>
        <taxon>Hemiptera</taxon>
        <taxon>Sternorrhyncha</taxon>
        <taxon>Aphidomorpha</taxon>
        <taxon>Aphidoidea</taxon>
        <taxon>Aphididae</taxon>
        <taxon>Macrosiphini</taxon>
        <taxon>Acyrthosiphon</taxon>
    </lineage>
</organism>
<dbReference type="OMA" id="LECTNSA"/>
<dbReference type="EnsemblMetazoa" id="XM_029486404.1">
    <property type="protein sequence ID" value="XP_029342264.1"/>
    <property type="gene ID" value="LOC103308086"/>
</dbReference>
<dbReference type="PANTHER" id="PTHR22930">
    <property type="match status" value="1"/>
</dbReference>
<sequence>MDINYLDYLDDDLNYDWLEQTIRVPKRYLRDMQNSIEGFPKYIVLEIILPIIYLDNMDCNSDRRGLKIDNITKVLIALRFYASGNDQRVNGDTLGYSQASISIVVKEVSGLLAKCGKKWIRFPRAPYLQDTKEQFYLIGEFPGVIGAVDCTHVPIKSPGGDNAEIYRNQKMSLNDCDPKMQIFDIVCRWPGSVHDSRIYNNSRVKLLIESNALAGHLIGDSGYPQSKFLYTPKLNPSTAAENKYNKSHIKNRNVIERVNGVLKSRLRCLCRKLRTKLQTSTLIIGTFAILHNVALSYNLDLQIENEEENVRLPRNYVLAIPDNRLGNIIKAEFIERYFTRVYNTLKWDCVDVNQDKTTWESVQV</sequence>
<feature type="domain" description="DDE Tnp4" evidence="8">
    <location>
        <begin position="148"/>
        <end position="292"/>
    </location>
</feature>
<evidence type="ECO:0000256" key="5">
    <source>
        <dbReference type="ARBA" id="ARBA00022723"/>
    </source>
</evidence>
<evidence type="ECO:0000256" key="1">
    <source>
        <dbReference type="ARBA" id="ARBA00001968"/>
    </source>
</evidence>
<dbReference type="InterPro" id="IPR027806">
    <property type="entry name" value="HARBI1_dom"/>
</dbReference>
<evidence type="ECO:0000259" key="8">
    <source>
        <dbReference type="Pfam" id="PF13359"/>
    </source>
</evidence>
<dbReference type="PANTHER" id="PTHR22930:SF289">
    <property type="entry name" value="DDE TNP4 DOMAIN-CONTAINING PROTEIN-RELATED"/>
    <property type="match status" value="1"/>
</dbReference>
<dbReference type="GO" id="GO:0004518">
    <property type="term" value="F:nuclease activity"/>
    <property type="evidence" value="ECO:0007669"/>
    <property type="project" value="UniProtKB-KW"/>
</dbReference>
<proteinExistence type="inferred from homology"/>
<dbReference type="AlphaFoldDB" id="A0A8R2NNX5"/>
<reference evidence="9" key="2">
    <citation type="submission" date="2022-06" db="UniProtKB">
        <authorList>
            <consortium name="EnsemblMetazoa"/>
        </authorList>
    </citation>
    <scope>IDENTIFICATION</scope>
</reference>
<evidence type="ECO:0000256" key="4">
    <source>
        <dbReference type="ARBA" id="ARBA00022722"/>
    </source>
</evidence>
<keyword evidence="7" id="KW-0539">Nucleus</keyword>
<evidence type="ECO:0000313" key="9">
    <source>
        <dbReference type="EnsemblMetazoa" id="XP_029342264.1"/>
    </source>
</evidence>
<dbReference type="GO" id="GO:0005634">
    <property type="term" value="C:nucleus"/>
    <property type="evidence" value="ECO:0007669"/>
    <property type="project" value="UniProtKB-SubCell"/>
</dbReference>
<protein>
    <recommendedName>
        <fullName evidence="8">DDE Tnp4 domain-containing protein</fullName>
    </recommendedName>
</protein>
<comment type="cofactor">
    <cofactor evidence="1">
        <name>a divalent metal cation</name>
        <dbReference type="ChEBI" id="CHEBI:60240"/>
    </cofactor>
</comment>
<name>A0A8R2NNX5_ACYPI</name>
<evidence type="ECO:0000313" key="10">
    <source>
        <dbReference type="Proteomes" id="UP000007819"/>
    </source>
</evidence>
<evidence type="ECO:0000256" key="3">
    <source>
        <dbReference type="ARBA" id="ARBA00006958"/>
    </source>
</evidence>